<name>A0A2X3EGF7_KLUCR</name>
<organism evidence="1 2">
    <name type="scientific">Kluyvera cryocrescens</name>
    <name type="common">Kluyvera citrophila</name>
    <dbReference type="NCBI Taxonomy" id="580"/>
    <lineage>
        <taxon>Bacteria</taxon>
        <taxon>Pseudomonadati</taxon>
        <taxon>Pseudomonadota</taxon>
        <taxon>Gammaproteobacteria</taxon>
        <taxon>Enterobacterales</taxon>
        <taxon>Enterobacteriaceae</taxon>
        <taxon>Kluyvera</taxon>
    </lineage>
</organism>
<dbReference type="AlphaFoldDB" id="A0A2X3EGF7"/>
<evidence type="ECO:0000313" key="1">
    <source>
        <dbReference type="EMBL" id="VFS92075.1"/>
    </source>
</evidence>
<gene>
    <name evidence="1" type="ORF">NCTC12993_07755</name>
</gene>
<sequence length="35" mass="3607">MIQASSVRAFVPTAANLSETLGFSVKSVLIRAGAN</sequence>
<proteinExistence type="predicted"/>
<accession>A0A2X3EGF7</accession>
<reference evidence="1 2" key="1">
    <citation type="submission" date="2019-03" db="EMBL/GenBank/DDBJ databases">
        <authorList>
            <consortium name="Pathogen Informatics"/>
        </authorList>
    </citation>
    <scope>NUCLEOTIDE SEQUENCE [LARGE SCALE GENOMIC DNA]</scope>
    <source>
        <strain evidence="1 2">NCTC12993</strain>
    </source>
</reference>
<evidence type="ECO:0000313" key="2">
    <source>
        <dbReference type="Proteomes" id="UP000401081"/>
    </source>
</evidence>
<dbReference type="Proteomes" id="UP000401081">
    <property type="component" value="Unassembled WGS sequence"/>
</dbReference>
<keyword evidence="2" id="KW-1185">Reference proteome</keyword>
<protein>
    <submittedName>
        <fullName evidence="1">Uncharacterized protein</fullName>
    </submittedName>
</protein>
<dbReference type="EMBL" id="CAADJD010000038">
    <property type="protein sequence ID" value="VFS92075.1"/>
    <property type="molecule type" value="Genomic_DNA"/>
</dbReference>